<dbReference type="AlphaFoldDB" id="A0A371GIR6"/>
<organism evidence="2 3">
    <name type="scientific">Mucuna pruriens</name>
    <name type="common">Velvet bean</name>
    <name type="synonym">Dolichos pruriens</name>
    <dbReference type="NCBI Taxonomy" id="157652"/>
    <lineage>
        <taxon>Eukaryota</taxon>
        <taxon>Viridiplantae</taxon>
        <taxon>Streptophyta</taxon>
        <taxon>Embryophyta</taxon>
        <taxon>Tracheophyta</taxon>
        <taxon>Spermatophyta</taxon>
        <taxon>Magnoliopsida</taxon>
        <taxon>eudicotyledons</taxon>
        <taxon>Gunneridae</taxon>
        <taxon>Pentapetalae</taxon>
        <taxon>rosids</taxon>
        <taxon>fabids</taxon>
        <taxon>Fabales</taxon>
        <taxon>Fabaceae</taxon>
        <taxon>Papilionoideae</taxon>
        <taxon>50 kb inversion clade</taxon>
        <taxon>NPAAA clade</taxon>
        <taxon>indigoferoid/millettioid clade</taxon>
        <taxon>Phaseoleae</taxon>
        <taxon>Mucuna</taxon>
    </lineage>
</organism>
<dbReference type="PANTHER" id="PTHR32108">
    <property type="entry name" value="DNA-DIRECTED RNA POLYMERASE SUBUNIT ALPHA"/>
    <property type="match status" value="1"/>
</dbReference>
<dbReference type="EMBL" id="QJKJ01005400">
    <property type="protein sequence ID" value="RDX90445.1"/>
    <property type="molecule type" value="Genomic_DNA"/>
</dbReference>
<protein>
    <submittedName>
        <fullName evidence="2">Uncharacterized protein</fullName>
    </submittedName>
</protein>
<feature type="repeat" description="ANK" evidence="1">
    <location>
        <begin position="97"/>
        <end position="129"/>
    </location>
</feature>
<feature type="non-terminal residue" evidence="2">
    <location>
        <position position="1"/>
    </location>
</feature>
<gene>
    <name evidence="2" type="ORF">CR513_27685</name>
</gene>
<evidence type="ECO:0000256" key="1">
    <source>
        <dbReference type="PROSITE-ProRule" id="PRU00023"/>
    </source>
</evidence>
<keyword evidence="1" id="KW-0040">ANK repeat</keyword>
<evidence type="ECO:0000313" key="2">
    <source>
        <dbReference type="EMBL" id="RDX90445.1"/>
    </source>
</evidence>
<sequence>MNTVEAPRRIVTKGEATEFLKLIRHSEYEMLDQLDKTPARVSLLLLLFNSEGYHNFLLKALNDAHVAQDIMLEKFGGIINNIMASRQLSFFEDEGRGHNQPLHITVKCGNYMITKVLIENGSSLNVMPKTTLDKLYSTDSTLKTSSLVVRAFGGSK</sequence>
<accession>A0A371GIR6</accession>
<evidence type="ECO:0000313" key="3">
    <source>
        <dbReference type="Proteomes" id="UP000257109"/>
    </source>
</evidence>
<name>A0A371GIR6_MUCPR</name>
<reference evidence="2" key="1">
    <citation type="submission" date="2018-05" db="EMBL/GenBank/DDBJ databases">
        <title>Draft genome of Mucuna pruriens seed.</title>
        <authorList>
            <person name="Nnadi N.E."/>
            <person name="Vos R."/>
            <person name="Hasami M.H."/>
            <person name="Devisetty U.K."/>
            <person name="Aguiy J.C."/>
        </authorList>
    </citation>
    <scope>NUCLEOTIDE SEQUENCE [LARGE SCALE GENOMIC DNA]</scope>
    <source>
        <strain evidence="2">JCA_2017</strain>
    </source>
</reference>
<keyword evidence="3" id="KW-1185">Reference proteome</keyword>
<dbReference type="PROSITE" id="PS50297">
    <property type="entry name" value="ANK_REP_REGION"/>
    <property type="match status" value="1"/>
</dbReference>
<comment type="caution">
    <text evidence="2">The sequence shown here is derived from an EMBL/GenBank/DDBJ whole genome shotgun (WGS) entry which is preliminary data.</text>
</comment>
<dbReference type="OrthoDB" id="1418540at2759"/>
<dbReference type="Proteomes" id="UP000257109">
    <property type="component" value="Unassembled WGS sequence"/>
</dbReference>
<dbReference type="PANTHER" id="PTHR32108:SF9">
    <property type="entry name" value="REVERSE TRANSCRIPTASE RNASE H-LIKE DOMAIN-CONTAINING PROTEIN"/>
    <property type="match status" value="1"/>
</dbReference>
<proteinExistence type="predicted"/>
<dbReference type="PROSITE" id="PS50088">
    <property type="entry name" value="ANK_REPEAT"/>
    <property type="match status" value="1"/>
</dbReference>
<dbReference type="InterPro" id="IPR002110">
    <property type="entry name" value="Ankyrin_rpt"/>
</dbReference>